<dbReference type="OrthoDB" id="9759607at2"/>
<dbReference type="Pfam" id="PF08447">
    <property type="entry name" value="PAS_3"/>
    <property type="match status" value="1"/>
</dbReference>
<gene>
    <name evidence="2" type="ORF">SAMN05421770_10769</name>
</gene>
<dbReference type="Gene3D" id="3.30.450.20">
    <property type="entry name" value="PAS domain"/>
    <property type="match status" value="2"/>
</dbReference>
<sequence>MSIDREDLRVALELDQLVPHFQPIVSVSSGEICGFEILARWRHSSAGNIRPDVFIRIAEESGQIDLLTQRILRKALRAAPKLPAPLFLTVNLSTIQLQNMELATEFETLLTNSGFPAERLTLEITETALIVDMKRTSATIHALKSLGCRLALDDFGVGCSNLEQLQSLPFDMLKIDRSFVDSIVKSRKSRKIAASIVGLARSLGLTTVAEGIETESQADMLLWLGCQLGQGWWYGRAEAEDQITPFLNAPRHPAASAMPRPGDNWAVSSLEALPAQRLSQLQAIYAGSPVALAFLDRNLRYVSLNERYAAITGRTVQAHLGQTVEEMAPEVYPEYESYCERALGGESIHEVEINWPLSEIGHKIQTGLVSLQPAFDEANEVIGISVVVMDVARLKRRLDGMLVRDNPQRDLEDLAAKKAWTMDEVGDRVPSRANTRSSGWLSAVLPGALRIENLGWLEALHVDDLEPTMKAVKEAMLTGRPIDVEYRVSDLIGGWKWVRSRGSARHGEDGEIIRWYGSVQEIDRASRSPSPV</sequence>
<evidence type="ECO:0000259" key="1">
    <source>
        <dbReference type="PROSITE" id="PS50883"/>
    </source>
</evidence>
<dbReference type="AlphaFoldDB" id="A0A239LIU1"/>
<dbReference type="NCBIfam" id="TIGR00229">
    <property type="entry name" value="sensory_box"/>
    <property type="match status" value="1"/>
</dbReference>
<evidence type="ECO:0000313" key="2">
    <source>
        <dbReference type="EMBL" id="SNT30506.1"/>
    </source>
</evidence>
<dbReference type="InterPro" id="IPR001633">
    <property type="entry name" value="EAL_dom"/>
</dbReference>
<dbReference type="InterPro" id="IPR050706">
    <property type="entry name" value="Cyclic-di-GMP_PDE-like"/>
</dbReference>
<dbReference type="PANTHER" id="PTHR33121">
    <property type="entry name" value="CYCLIC DI-GMP PHOSPHODIESTERASE PDEF"/>
    <property type="match status" value="1"/>
</dbReference>
<dbReference type="SUPFAM" id="SSF55785">
    <property type="entry name" value="PYP-like sensor domain (PAS domain)"/>
    <property type="match status" value="2"/>
</dbReference>
<dbReference type="PANTHER" id="PTHR33121:SF71">
    <property type="entry name" value="OXYGEN SENSOR PROTEIN DOSP"/>
    <property type="match status" value="1"/>
</dbReference>
<feature type="domain" description="EAL" evidence="1">
    <location>
        <begin position="1"/>
        <end position="251"/>
    </location>
</feature>
<dbReference type="Pfam" id="PF00563">
    <property type="entry name" value="EAL"/>
    <property type="match status" value="1"/>
</dbReference>
<reference evidence="2 3" key="1">
    <citation type="submission" date="2017-06" db="EMBL/GenBank/DDBJ databases">
        <authorList>
            <person name="Kim H.J."/>
            <person name="Triplett B.A."/>
        </authorList>
    </citation>
    <scope>NUCLEOTIDE SEQUENCE [LARGE SCALE GENOMIC DNA]</scope>
    <source>
        <strain evidence="2 3">DSM 18704</strain>
    </source>
</reference>
<dbReference type="EMBL" id="FZOU01000007">
    <property type="protein sequence ID" value="SNT30506.1"/>
    <property type="molecule type" value="Genomic_DNA"/>
</dbReference>
<dbReference type="RefSeq" id="WP_089409701.1">
    <property type="nucleotide sequence ID" value="NZ_FZOU01000007.1"/>
</dbReference>
<dbReference type="Gene3D" id="3.20.20.450">
    <property type="entry name" value="EAL domain"/>
    <property type="match status" value="1"/>
</dbReference>
<dbReference type="InterPro" id="IPR013656">
    <property type="entry name" value="PAS_4"/>
</dbReference>
<protein>
    <submittedName>
        <fullName evidence="2">PAS domain S-box-containing protein</fullName>
    </submittedName>
</protein>
<dbReference type="InterPro" id="IPR035965">
    <property type="entry name" value="PAS-like_dom_sf"/>
</dbReference>
<dbReference type="SUPFAM" id="SSF141868">
    <property type="entry name" value="EAL domain-like"/>
    <property type="match status" value="1"/>
</dbReference>
<dbReference type="Proteomes" id="UP000198356">
    <property type="component" value="Unassembled WGS sequence"/>
</dbReference>
<dbReference type="CDD" id="cd00130">
    <property type="entry name" value="PAS"/>
    <property type="match status" value="2"/>
</dbReference>
<organism evidence="2 3">
    <name type="scientific">Granulicella rosea</name>
    <dbReference type="NCBI Taxonomy" id="474952"/>
    <lineage>
        <taxon>Bacteria</taxon>
        <taxon>Pseudomonadati</taxon>
        <taxon>Acidobacteriota</taxon>
        <taxon>Terriglobia</taxon>
        <taxon>Terriglobales</taxon>
        <taxon>Acidobacteriaceae</taxon>
        <taxon>Granulicella</taxon>
    </lineage>
</organism>
<dbReference type="InterPro" id="IPR013655">
    <property type="entry name" value="PAS_fold_3"/>
</dbReference>
<accession>A0A239LIU1</accession>
<dbReference type="PROSITE" id="PS50883">
    <property type="entry name" value="EAL"/>
    <property type="match status" value="1"/>
</dbReference>
<name>A0A239LIU1_9BACT</name>
<proteinExistence type="predicted"/>
<dbReference type="CDD" id="cd01948">
    <property type="entry name" value="EAL"/>
    <property type="match status" value="1"/>
</dbReference>
<dbReference type="InterPro" id="IPR035919">
    <property type="entry name" value="EAL_sf"/>
</dbReference>
<keyword evidence="3" id="KW-1185">Reference proteome</keyword>
<dbReference type="SMART" id="SM00052">
    <property type="entry name" value="EAL"/>
    <property type="match status" value="1"/>
</dbReference>
<evidence type="ECO:0000313" key="3">
    <source>
        <dbReference type="Proteomes" id="UP000198356"/>
    </source>
</evidence>
<dbReference type="Pfam" id="PF08448">
    <property type="entry name" value="PAS_4"/>
    <property type="match status" value="1"/>
</dbReference>
<dbReference type="InterPro" id="IPR000014">
    <property type="entry name" value="PAS"/>
</dbReference>
<dbReference type="GO" id="GO:0071111">
    <property type="term" value="F:cyclic-guanylate-specific phosphodiesterase activity"/>
    <property type="evidence" value="ECO:0007669"/>
    <property type="project" value="InterPro"/>
</dbReference>